<sequence>MNVLRSVAVIGAGTMGRGIAQVSALAGFATRLFDVDVQILEEGMNQIDQQMAEGVARDKITEDDRTLALAHLSAVDDLSEA</sequence>
<proteinExistence type="predicted"/>
<dbReference type="AlphaFoldDB" id="A0A382M1J4"/>
<dbReference type="GO" id="GO:0070403">
    <property type="term" value="F:NAD+ binding"/>
    <property type="evidence" value="ECO:0007669"/>
    <property type="project" value="InterPro"/>
</dbReference>
<protein>
    <recommendedName>
        <fullName evidence="1">3-hydroxyacyl-CoA dehydrogenase NAD binding domain-containing protein</fullName>
    </recommendedName>
</protein>
<gene>
    <name evidence="2" type="ORF">METZ01_LOCUS295607</name>
</gene>
<dbReference type="InterPro" id="IPR006176">
    <property type="entry name" value="3-OHacyl-CoA_DH_NAD-bd"/>
</dbReference>
<evidence type="ECO:0000259" key="1">
    <source>
        <dbReference type="Pfam" id="PF02737"/>
    </source>
</evidence>
<dbReference type="PANTHER" id="PTHR48075">
    <property type="entry name" value="3-HYDROXYACYL-COA DEHYDROGENASE FAMILY PROTEIN"/>
    <property type="match status" value="1"/>
</dbReference>
<dbReference type="Pfam" id="PF02737">
    <property type="entry name" value="3HCDH_N"/>
    <property type="match status" value="1"/>
</dbReference>
<name>A0A382M1J4_9ZZZZ</name>
<reference evidence="2" key="1">
    <citation type="submission" date="2018-05" db="EMBL/GenBank/DDBJ databases">
        <authorList>
            <person name="Lanie J.A."/>
            <person name="Ng W.-L."/>
            <person name="Kazmierczak K.M."/>
            <person name="Andrzejewski T.M."/>
            <person name="Davidsen T.M."/>
            <person name="Wayne K.J."/>
            <person name="Tettelin H."/>
            <person name="Glass J.I."/>
            <person name="Rusch D."/>
            <person name="Podicherti R."/>
            <person name="Tsui H.-C.T."/>
            <person name="Winkler M.E."/>
        </authorList>
    </citation>
    <scope>NUCLEOTIDE SEQUENCE</scope>
</reference>
<dbReference type="InterPro" id="IPR036291">
    <property type="entry name" value="NAD(P)-bd_dom_sf"/>
</dbReference>
<feature type="non-terminal residue" evidence="2">
    <location>
        <position position="81"/>
    </location>
</feature>
<dbReference type="GO" id="GO:0006631">
    <property type="term" value="P:fatty acid metabolic process"/>
    <property type="evidence" value="ECO:0007669"/>
    <property type="project" value="InterPro"/>
</dbReference>
<dbReference type="SUPFAM" id="SSF51735">
    <property type="entry name" value="NAD(P)-binding Rossmann-fold domains"/>
    <property type="match status" value="1"/>
</dbReference>
<dbReference type="EMBL" id="UINC01090634">
    <property type="protein sequence ID" value="SVC42753.1"/>
    <property type="molecule type" value="Genomic_DNA"/>
</dbReference>
<feature type="domain" description="3-hydroxyacyl-CoA dehydrogenase NAD binding" evidence="1">
    <location>
        <begin position="6"/>
        <end position="81"/>
    </location>
</feature>
<dbReference type="PANTHER" id="PTHR48075:SF5">
    <property type="entry name" value="3-HYDROXYBUTYRYL-COA DEHYDROGENASE"/>
    <property type="match status" value="1"/>
</dbReference>
<organism evidence="2">
    <name type="scientific">marine metagenome</name>
    <dbReference type="NCBI Taxonomy" id="408172"/>
    <lineage>
        <taxon>unclassified sequences</taxon>
        <taxon>metagenomes</taxon>
        <taxon>ecological metagenomes</taxon>
    </lineage>
</organism>
<dbReference type="Gene3D" id="3.40.50.720">
    <property type="entry name" value="NAD(P)-binding Rossmann-like Domain"/>
    <property type="match status" value="1"/>
</dbReference>
<accession>A0A382M1J4</accession>
<dbReference type="GO" id="GO:0016491">
    <property type="term" value="F:oxidoreductase activity"/>
    <property type="evidence" value="ECO:0007669"/>
    <property type="project" value="TreeGrafter"/>
</dbReference>
<evidence type="ECO:0000313" key="2">
    <source>
        <dbReference type="EMBL" id="SVC42753.1"/>
    </source>
</evidence>